<comment type="subcellular location">
    <subcellularLocation>
        <location evidence="2">Cell membrane</location>
    </subcellularLocation>
</comment>
<dbReference type="STRING" id="1129374.AJE_13075"/>
<dbReference type="GO" id="GO:0009002">
    <property type="term" value="F:serine-type D-Ala-D-Ala carboxypeptidase activity"/>
    <property type="evidence" value="ECO:0007669"/>
    <property type="project" value="UniProtKB-EC"/>
</dbReference>
<keyword evidence="16" id="KW-0046">Antibiotic resistance</keyword>
<comment type="catalytic activity">
    <reaction evidence="21">
        <text>[GlcNAc-(1-&gt;4)-Mur2Ac(oyl-L-Ala-gamma-D-Glu-L-Lys-D-Ala-D-Ala)](n)-di-trans,octa-cis-undecaprenyl diphosphate + beta-D-GlcNAc-(1-&gt;4)-Mur2Ac(oyl-L-Ala-gamma-D-Glu-L-Lys-D-Ala-D-Ala)-di-trans,octa-cis-undecaprenyl diphosphate = [GlcNAc-(1-&gt;4)-Mur2Ac(oyl-L-Ala-gamma-D-Glu-L-Lys-D-Ala-D-Ala)](n+1)-di-trans,octa-cis-undecaprenyl diphosphate + di-trans,octa-cis-undecaprenyl diphosphate + H(+)</text>
        <dbReference type="Rhea" id="RHEA:23708"/>
        <dbReference type="Rhea" id="RHEA-COMP:9602"/>
        <dbReference type="Rhea" id="RHEA-COMP:9603"/>
        <dbReference type="ChEBI" id="CHEBI:15378"/>
        <dbReference type="ChEBI" id="CHEBI:58405"/>
        <dbReference type="ChEBI" id="CHEBI:60033"/>
        <dbReference type="ChEBI" id="CHEBI:78435"/>
        <dbReference type="EC" id="2.4.99.28"/>
    </reaction>
</comment>
<dbReference type="GO" id="GO:0009274">
    <property type="term" value="C:peptidoglycan-based cell wall"/>
    <property type="evidence" value="ECO:0007669"/>
    <property type="project" value="UniProtKB-UniRule"/>
</dbReference>
<evidence type="ECO:0000256" key="1">
    <source>
        <dbReference type="ARBA" id="ARBA00002624"/>
    </source>
</evidence>
<keyword evidence="17" id="KW-0511">Multifunctional enzyme</keyword>
<dbReference type="AlphaFoldDB" id="H3ZGW5"/>
<reference evidence="29 30" key="1">
    <citation type="journal article" date="2012" name="J. Bacteriol.">
        <title>Genome Sequence of Extracellular-Protease-Producing Alishewanella jeotgali Isolated from Traditional Korean Fermented Seafood.</title>
        <authorList>
            <person name="Jung J."/>
            <person name="Chun J."/>
            <person name="Park W."/>
        </authorList>
    </citation>
    <scope>NUCLEOTIDE SEQUENCE [LARGE SCALE GENOMIC DNA]</scope>
    <source>
        <strain evidence="29 30">KCTC 22429</strain>
    </source>
</reference>
<evidence type="ECO:0000256" key="23">
    <source>
        <dbReference type="PIRNR" id="PIRNR002799"/>
    </source>
</evidence>
<dbReference type="InterPro" id="IPR050396">
    <property type="entry name" value="Glycosyltr_51/Transpeptidase"/>
</dbReference>
<dbReference type="InterPro" id="IPR023346">
    <property type="entry name" value="Lysozyme-like_dom_sf"/>
</dbReference>
<evidence type="ECO:0000256" key="25">
    <source>
        <dbReference type="SAM" id="Phobius"/>
    </source>
</evidence>
<dbReference type="Gene3D" id="3.30.2060.10">
    <property type="entry name" value="Penicillin-binding protein 1b domain"/>
    <property type="match status" value="1"/>
</dbReference>
<dbReference type="EMBL" id="AHTH01000045">
    <property type="protein sequence ID" value="EHR40105.1"/>
    <property type="molecule type" value="Genomic_DNA"/>
</dbReference>
<dbReference type="SUPFAM" id="SSF52540">
    <property type="entry name" value="P-loop containing nucleoside triphosphate hydrolases"/>
    <property type="match status" value="1"/>
</dbReference>
<comment type="pathway">
    <text evidence="3 23">Cell wall biogenesis; peptidoglycan biosynthesis.</text>
</comment>
<evidence type="ECO:0000256" key="10">
    <source>
        <dbReference type="ARBA" id="ARBA00022676"/>
    </source>
</evidence>
<dbReference type="InterPro" id="IPR028166">
    <property type="entry name" value="UB2H"/>
</dbReference>
<evidence type="ECO:0000256" key="15">
    <source>
        <dbReference type="ARBA" id="ARBA00023136"/>
    </source>
</evidence>
<dbReference type="GO" id="GO:0006508">
    <property type="term" value="P:proteolysis"/>
    <property type="evidence" value="ECO:0007669"/>
    <property type="project" value="UniProtKB-KW"/>
</dbReference>
<comment type="similarity">
    <text evidence="5 23">In the N-terminal section; belongs to the glycosyltransferase 51 family.</text>
</comment>
<dbReference type="Gene3D" id="3.40.710.10">
    <property type="entry name" value="DD-peptidase/beta-lactamase superfamily"/>
    <property type="match status" value="1"/>
</dbReference>
<feature type="domain" description="Glycosyl transferase family 51" evidence="27">
    <location>
        <begin position="159"/>
        <end position="335"/>
    </location>
</feature>
<evidence type="ECO:0000256" key="16">
    <source>
        <dbReference type="ARBA" id="ARBA00023251"/>
    </source>
</evidence>
<keyword evidence="13 23" id="KW-0133">Cell shape</keyword>
<evidence type="ECO:0000313" key="30">
    <source>
        <dbReference type="Proteomes" id="UP000012046"/>
    </source>
</evidence>
<dbReference type="GO" id="GO:0030288">
    <property type="term" value="C:outer membrane-bounded periplasmic space"/>
    <property type="evidence" value="ECO:0007669"/>
    <property type="project" value="TreeGrafter"/>
</dbReference>
<dbReference type="RefSeq" id="WP_008951260.1">
    <property type="nucleotide sequence ID" value="NZ_AHTH01000045.1"/>
</dbReference>
<dbReference type="GO" id="GO:0008360">
    <property type="term" value="P:regulation of cell shape"/>
    <property type="evidence" value="ECO:0007669"/>
    <property type="project" value="UniProtKB-UniRule"/>
</dbReference>
<evidence type="ECO:0000259" key="28">
    <source>
        <dbReference type="Pfam" id="PF14814"/>
    </source>
</evidence>
<evidence type="ECO:0000256" key="7">
    <source>
        <dbReference type="ARBA" id="ARBA00022475"/>
    </source>
</evidence>
<dbReference type="InterPro" id="IPR012338">
    <property type="entry name" value="Beta-lactam/transpept-like"/>
</dbReference>
<evidence type="ECO:0000256" key="4">
    <source>
        <dbReference type="ARBA" id="ARBA00007090"/>
    </source>
</evidence>
<name>H3ZGW5_9ALTE</name>
<feature type="domain" description="Penicillin-binding protein transpeptidase" evidence="26">
    <location>
        <begin position="424"/>
        <end position="663"/>
    </location>
</feature>
<feature type="domain" description="Bifunctional transglycosylase second" evidence="28">
    <location>
        <begin position="70"/>
        <end position="152"/>
    </location>
</feature>
<feature type="transmembrane region" description="Helical" evidence="25">
    <location>
        <begin position="21"/>
        <end position="43"/>
    </location>
</feature>
<dbReference type="Gene3D" id="1.10.3810.10">
    <property type="entry name" value="Biosynthetic peptidoglycan transglycosylase-like"/>
    <property type="match status" value="1"/>
</dbReference>
<evidence type="ECO:0000256" key="13">
    <source>
        <dbReference type="ARBA" id="ARBA00022960"/>
    </source>
</evidence>
<dbReference type="InterPro" id="IPR027417">
    <property type="entry name" value="P-loop_NTPase"/>
</dbReference>
<keyword evidence="30" id="KW-1185">Reference proteome</keyword>
<accession>H3ZGW5</accession>
<dbReference type="GO" id="GO:0009252">
    <property type="term" value="P:peptidoglycan biosynthetic process"/>
    <property type="evidence" value="ECO:0007669"/>
    <property type="project" value="UniProtKB-UniRule"/>
</dbReference>
<dbReference type="UniPathway" id="UPA00219"/>
<organism evidence="29 30">
    <name type="scientific">Alishewanella jeotgali KCTC 22429</name>
    <dbReference type="NCBI Taxonomy" id="1129374"/>
    <lineage>
        <taxon>Bacteria</taxon>
        <taxon>Pseudomonadati</taxon>
        <taxon>Pseudomonadota</taxon>
        <taxon>Gammaproteobacteria</taxon>
        <taxon>Alteromonadales</taxon>
        <taxon>Alteromonadaceae</taxon>
        <taxon>Alishewanella</taxon>
    </lineage>
</organism>
<evidence type="ECO:0000256" key="17">
    <source>
        <dbReference type="ARBA" id="ARBA00023268"/>
    </source>
</evidence>
<keyword evidence="12" id="KW-0378">Hydrolase</keyword>
<keyword evidence="15 25" id="KW-0472">Membrane</keyword>
<comment type="similarity">
    <text evidence="4 23">In the C-terminal section; belongs to the transpeptidase family.</text>
</comment>
<keyword evidence="10 23" id="KW-0328">Glycosyltransferase</keyword>
<keyword evidence="25" id="KW-1133">Transmembrane helix</keyword>
<dbReference type="PATRIC" id="fig|1129374.4.peg.2594"/>
<evidence type="ECO:0000256" key="12">
    <source>
        <dbReference type="ARBA" id="ARBA00022801"/>
    </source>
</evidence>
<comment type="function">
    <text evidence="1 23">Cell wall formation. Synthesis of cross-linked peptidoglycan from the lipid intermediates. The enzyme has a penicillin-insensitive transglycosylase N-terminal domain (formation of linear glycan strands) and a penicillin-sensitive transpeptidase C-terminal domain (cross-linking of the peptide subunits).</text>
</comment>
<dbReference type="Pfam" id="PF00905">
    <property type="entry name" value="Transpeptidase"/>
    <property type="match status" value="1"/>
</dbReference>
<dbReference type="InterPro" id="IPR011813">
    <property type="entry name" value="PBP_1b"/>
</dbReference>
<dbReference type="GO" id="GO:0005886">
    <property type="term" value="C:plasma membrane"/>
    <property type="evidence" value="ECO:0007669"/>
    <property type="project" value="UniProtKB-SubCell"/>
</dbReference>
<evidence type="ECO:0000256" key="6">
    <source>
        <dbReference type="ARBA" id="ARBA00018637"/>
    </source>
</evidence>
<dbReference type="PANTHER" id="PTHR32282">
    <property type="entry name" value="BINDING PROTEIN TRANSPEPTIDASE, PUTATIVE-RELATED"/>
    <property type="match status" value="1"/>
</dbReference>
<dbReference type="eggNOG" id="COG0744">
    <property type="taxonomic scope" value="Bacteria"/>
</dbReference>
<comment type="catalytic activity">
    <reaction evidence="20">
        <text>Preferential cleavage: (Ac)2-L-Lys-D-Ala-|-D-Ala. Also transpeptidation of peptidyl-alanyl moieties that are N-acyl substituents of D-alanine.</text>
        <dbReference type="EC" id="3.4.16.4"/>
    </reaction>
</comment>
<dbReference type="NCBIfam" id="TIGR02071">
    <property type="entry name" value="PBP_1b"/>
    <property type="match status" value="1"/>
</dbReference>
<protein>
    <recommendedName>
        <fullName evidence="6 22">Penicillin-binding protein 1B</fullName>
        <shortName evidence="23">PBP-1b</shortName>
        <shortName evidence="23">PBP1b</shortName>
    </recommendedName>
    <alternativeName>
        <fullName evidence="19 23">Murein polymerase</fullName>
    </alternativeName>
</protein>
<comment type="caution">
    <text evidence="29">The sequence shown here is derived from an EMBL/GenBank/DDBJ whole genome shotgun (WGS) entry which is preliminary data.</text>
</comment>
<evidence type="ECO:0000259" key="27">
    <source>
        <dbReference type="Pfam" id="PF00912"/>
    </source>
</evidence>
<evidence type="ECO:0000256" key="2">
    <source>
        <dbReference type="ARBA" id="ARBA00004236"/>
    </source>
</evidence>
<dbReference type="InterPro" id="IPR001460">
    <property type="entry name" value="PCN-bd_Tpept"/>
</dbReference>
<dbReference type="Proteomes" id="UP000012046">
    <property type="component" value="Unassembled WGS sequence"/>
</dbReference>
<evidence type="ECO:0000313" key="29">
    <source>
        <dbReference type="EMBL" id="EHR40105.1"/>
    </source>
</evidence>
<keyword evidence="7" id="KW-1003">Cell membrane</keyword>
<evidence type="ECO:0000256" key="19">
    <source>
        <dbReference type="ARBA" id="ARBA00032454"/>
    </source>
</evidence>
<dbReference type="InterPro" id="IPR001264">
    <property type="entry name" value="Glyco_trans_51"/>
</dbReference>
<keyword evidence="8" id="KW-0121">Carboxypeptidase</keyword>
<feature type="active site" description="Proton donor; for transglycosylase activity" evidence="24">
    <location>
        <position position="188"/>
    </location>
</feature>
<dbReference type="SUPFAM" id="SSF56601">
    <property type="entry name" value="beta-lactamase/transpeptidase-like"/>
    <property type="match status" value="1"/>
</dbReference>
<evidence type="ECO:0000256" key="11">
    <source>
        <dbReference type="ARBA" id="ARBA00022679"/>
    </source>
</evidence>
<sequence>MSRKRSKKAVSSSRPGRWWRLIWQTSLKLALALVLGLGIYLIYLDSKITSTFSGQKWQIPAQIYGRSLTLYPGLFLTQANLVRELEQLQYRRSDQLTGPGQFNVRGGSVTIFRRGFVYLEGEVPAEQFSVEFNRNGVSRIVRQNSAVDFARLEPQLIEHLVSAEQEDRELVRLERVPELLKETLLLVEDRDFYQHRGVSPLSIVRAFFVNLSAGRTVQGGSTLTQQLAKNMYLTQDRTLWRKINEAFIALVLEYRFSKDQILEAYLNEIYLGQNHNNAIHGFGLGSRFYFGKPLAELNPEQYALLIGIVKGPGFYDPRRFPQRAQQRRDLVLRLMFEQHLLDKTAYERAIATPLRVIERGQFLNANFPAYLDAVRKELRQLNLDSRMLHSGIKVFTYLDPLAQIQAERTVSDTVPAMNPELEAAMLVVDYQQAAIKALVGSKTAGFAGFNRALDARRPIGSLVKPPIYLEALAQRGRYTLGTMLDDSPISLRNNNQDWQPQNFDKKFRGDVSLLRSLADSLNVPTVRLGLQLGLPKVQDSLRRLGLERRVNLYPSALLGAIDLSPYEVTQLYQTIANNGVHQPLATVLALTDQQGSALYQRSQQPSRRYPVEDIYLLHYAMIESTLTGTAQSLARSWPRPTFAGKTGTSSDYRDSWFAGFDQDTLVTVWLGRDDNKSTGLTGGTGALRLFADYFRQKGSQNLIRYMPEQVEWQRFSTKSGLPVPDYCPNSWLLPAHKNSLLGLADCD</sequence>
<evidence type="ECO:0000256" key="3">
    <source>
        <dbReference type="ARBA" id="ARBA00004752"/>
    </source>
</evidence>
<evidence type="ECO:0000256" key="21">
    <source>
        <dbReference type="ARBA" id="ARBA00049902"/>
    </source>
</evidence>
<evidence type="ECO:0000256" key="14">
    <source>
        <dbReference type="ARBA" id="ARBA00022984"/>
    </source>
</evidence>
<gene>
    <name evidence="29" type="ORF">AJE_13075</name>
</gene>
<proteinExistence type="inferred from homology"/>
<evidence type="ECO:0000256" key="5">
    <source>
        <dbReference type="ARBA" id="ARBA00007739"/>
    </source>
</evidence>
<evidence type="ECO:0000259" key="26">
    <source>
        <dbReference type="Pfam" id="PF00905"/>
    </source>
</evidence>
<dbReference type="GO" id="GO:0046677">
    <property type="term" value="P:response to antibiotic"/>
    <property type="evidence" value="ECO:0007669"/>
    <property type="project" value="UniProtKB-UniRule"/>
</dbReference>
<dbReference type="GO" id="GO:0008658">
    <property type="term" value="F:penicillin binding"/>
    <property type="evidence" value="ECO:0007669"/>
    <property type="project" value="UniProtKB-UniRule"/>
</dbReference>
<keyword evidence="11 23" id="KW-0808">Transferase</keyword>
<feature type="active site" description="Acyl-ester intermediate; for transpeptidase activity" evidence="24">
    <location>
        <position position="461"/>
    </location>
</feature>
<evidence type="ECO:0000256" key="8">
    <source>
        <dbReference type="ARBA" id="ARBA00022645"/>
    </source>
</evidence>
<keyword evidence="9" id="KW-0645">Protease</keyword>
<evidence type="ECO:0000256" key="22">
    <source>
        <dbReference type="NCBIfam" id="TIGR02071"/>
    </source>
</evidence>
<keyword evidence="14 23" id="KW-0573">Peptidoglycan synthesis</keyword>
<dbReference type="Pfam" id="PF00912">
    <property type="entry name" value="Transgly"/>
    <property type="match status" value="1"/>
</dbReference>
<evidence type="ECO:0000256" key="20">
    <source>
        <dbReference type="ARBA" id="ARBA00034000"/>
    </source>
</evidence>
<dbReference type="Pfam" id="PF14814">
    <property type="entry name" value="UB2H"/>
    <property type="match status" value="1"/>
</dbReference>
<keyword evidence="18 23" id="KW-0961">Cell wall biogenesis/degradation</keyword>
<dbReference type="SUPFAM" id="SSF53955">
    <property type="entry name" value="Lysozyme-like"/>
    <property type="match status" value="1"/>
</dbReference>
<dbReference type="PIRSF" id="PIRSF002799">
    <property type="entry name" value="PBP_1b"/>
    <property type="match status" value="1"/>
</dbReference>
<dbReference type="GO" id="GO:0071555">
    <property type="term" value="P:cell wall organization"/>
    <property type="evidence" value="ECO:0007669"/>
    <property type="project" value="UniProtKB-UniRule"/>
</dbReference>
<evidence type="ECO:0000256" key="18">
    <source>
        <dbReference type="ARBA" id="ARBA00023316"/>
    </source>
</evidence>
<dbReference type="PANTHER" id="PTHR32282:SF11">
    <property type="entry name" value="PENICILLIN-BINDING PROTEIN 1B"/>
    <property type="match status" value="1"/>
</dbReference>
<dbReference type="InterPro" id="IPR036950">
    <property type="entry name" value="PBP_transglycosylase"/>
</dbReference>
<dbReference type="GO" id="GO:0008955">
    <property type="term" value="F:peptidoglycan glycosyltransferase activity"/>
    <property type="evidence" value="ECO:0007669"/>
    <property type="project" value="UniProtKB-UniRule"/>
</dbReference>
<evidence type="ECO:0000256" key="9">
    <source>
        <dbReference type="ARBA" id="ARBA00022670"/>
    </source>
</evidence>
<evidence type="ECO:0000256" key="24">
    <source>
        <dbReference type="PIRSR" id="PIRSR002799-1"/>
    </source>
</evidence>
<keyword evidence="25" id="KW-0812">Transmembrane</keyword>